<evidence type="ECO:0000313" key="8">
    <source>
        <dbReference type="Proteomes" id="UP000463138"/>
    </source>
</evidence>
<dbReference type="InterPro" id="IPR005821">
    <property type="entry name" value="Ion_trans_dom"/>
</dbReference>
<feature type="transmembrane region" description="Helical" evidence="5">
    <location>
        <begin position="25"/>
        <end position="42"/>
    </location>
</feature>
<feature type="domain" description="Ion transport" evidence="6">
    <location>
        <begin position="25"/>
        <end position="238"/>
    </location>
</feature>
<reference evidence="7 8" key="1">
    <citation type="submission" date="2018-07" db="EMBL/GenBank/DDBJ databases">
        <title>Pseudomonas laoshanensis sp. nov., isolated from soil.</title>
        <authorList>
            <person name="Sun J."/>
            <person name="Yu L."/>
            <person name="Wang M."/>
            <person name="Zhang C."/>
        </authorList>
    </citation>
    <scope>NUCLEOTIDE SEQUENCE [LARGE SCALE GENOMIC DNA]</scope>
    <source>
        <strain evidence="7 8">Y22</strain>
    </source>
</reference>
<keyword evidence="8" id="KW-1185">Reference proteome</keyword>
<feature type="transmembrane region" description="Helical" evidence="5">
    <location>
        <begin position="54"/>
        <end position="77"/>
    </location>
</feature>
<comment type="subcellular location">
    <subcellularLocation>
        <location evidence="1">Membrane</location>
        <topology evidence="1">Multi-pass membrane protein</topology>
    </subcellularLocation>
</comment>
<evidence type="ECO:0000259" key="6">
    <source>
        <dbReference type="Pfam" id="PF00520"/>
    </source>
</evidence>
<keyword evidence="3 5" id="KW-1133">Transmembrane helix</keyword>
<protein>
    <submittedName>
        <fullName evidence="7">Ion transporter</fullName>
    </submittedName>
</protein>
<evidence type="ECO:0000256" key="4">
    <source>
        <dbReference type="ARBA" id="ARBA00023136"/>
    </source>
</evidence>
<evidence type="ECO:0000256" key="1">
    <source>
        <dbReference type="ARBA" id="ARBA00004141"/>
    </source>
</evidence>
<proteinExistence type="predicted"/>
<accession>A0A7V7GVS3</accession>
<dbReference type="OrthoDB" id="5297065at2"/>
<keyword evidence="4 5" id="KW-0472">Membrane</keyword>
<feature type="transmembrane region" description="Helical" evidence="5">
    <location>
        <begin position="206"/>
        <end position="229"/>
    </location>
</feature>
<dbReference type="InterPro" id="IPR027359">
    <property type="entry name" value="Volt_channel_dom_sf"/>
</dbReference>
<comment type="caution">
    <text evidence="7">The sequence shown here is derived from an EMBL/GenBank/DDBJ whole genome shotgun (WGS) entry which is preliminary data.</text>
</comment>
<dbReference type="PANTHER" id="PTHR10037:SF62">
    <property type="entry name" value="SODIUM CHANNEL PROTEIN 60E"/>
    <property type="match status" value="1"/>
</dbReference>
<evidence type="ECO:0000256" key="3">
    <source>
        <dbReference type="ARBA" id="ARBA00022989"/>
    </source>
</evidence>
<sequence>MNTTTLDMSQPWRQRLAERLEQPRIQFLVMALILINAVILGLETSSTMMRHWGGVLKLLDQIILGMFVIEIGLRFVAHGWRLLKDPWGLFDTLVIAIALVPASGPLAVLRALRVLRVLRLVSIVPSMKIVVQSLLSALPGMGSIVALLSLVFYVAAVIATQLFGQAFPDWFGTLGASLYTLFQIMTLESWSMGIVRPVMEVYPFAWLYFVPFILIATFMMLNLFIAVIVDAIQNQRERIAAAKALKEGTAGEVQAEHHASTLSGVHQELLLDEVRQLREELSSLRNALRER</sequence>
<dbReference type="AlphaFoldDB" id="A0A7V7GVS3"/>
<evidence type="ECO:0000256" key="2">
    <source>
        <dbReference type="ARBA" id="ARBA00022692"/>
    </source>
</evidence>
<dbReference type="RefSeq" id="WP_149331202.1">
    <property type="nucleotide sequence ID" value="NZ_QOVF01000001.1"/>
</dbReference>
<dbReference type="GO" id="GO:0005248">
    <property type="term" value="F:voltage-gated sodium channel activity"/>
    <property type="evidence" value="ECO:0007669"/>
    <property type="project" value="TreeGrafter"/>
</dbReference>
<dbReference type="PANTHER" id="PTHR10037">
    <property type="entry name" value="VOLTAGE-GATED CATION CHANNEL CALCIUM AND SODIUM"/>
    <property type="match status" value="1"/>
</dbReference>
<name>A0A7V7GVS3_9GAMM</name>
<evidence type="ECO:0000256" key="5">
    <source>
        <dbReference type="SAM" id="Phobius"/>
    </source>
</evidence>
<dbReference type="EMBL" id="QOVF01000001">
    <property type="protein sequence ID" value="KAA0696231.1"/>
    <property type="molecule type" value="Genomic_DNA"/>
</dbReference>
<feature type="transmembrane region" description="Helical" evidence="5">
    <location>
        <begin position="144"/>
        <end position="163"/>
    </location>
</feature>
<dbReference type="Gene3D" id="1.20.120.350">
    <property type="entry name" value="Voltage-gated potassium channels. Chain C"/>
    <property type="match status" value="1"/>
</dbReference>
<dbReference type="SUPFAM" id="SSF81324">
    <property type="entry name" value="Voltage-gated potassium channels"/>
    <property type="match status" value="1"/>
</dbReference>
<dbReference type="GO" id="GO:0001518">
    <property type="term" value="C:voltage-gated sodium channel complex"/>
    <property type="evidence" value="ECO:0007669"/>
    <property type="project" value="TreeGrafter"/>
</dbReference>
<gene>
    <name evidence="7" type="ORF">DT594_02410</name>
</gene>
<dbReference type="InterPro" id="IPR043203">
    <property type="entry name" value="VGCC_Ca_Na"/>
</dbReference>
<dbReference type="Proteomes" id="UP000463138">
    <property type="component" value="Unassembled WGS sequence"/>
</dbReference>
<feature type="transmembrane region" description="Helical" evidence="5">
    <location>
        <begin position="89"/>
        <end position="108"/>
    </location>
</feature>
<dbReference type="Gene3D" id="1.10.287.70">
    <property type="match status" value="1"/>
</dbReference>
<keyword evidence="2 5" id="KW-0812">Transmembrane</keyword>
<dbReference type="Pfam" id="PF00520">
    <property type="entry name" value="Ion_trans"/>
    <property type="match status" value="1"/>
</dbReference>
<evidence type="ECO:0000313" key="7">
    <source>
        <dbReference type="EMBL" id="KAA0696231.1"/>
    </source>
</evidence>
<organism evidence="7 8">
    <name type="scientific">Halopseudomonas laoshanensis</name>
    <dbReference type="NCBI Taxonomy" id="2268758"/>
    <lineage>
        <taxon>Bacteria</taxon>
        <taxon>Pseudomonadati</taxon>
        <taxon>Pseudomonadota</taxon>
        <taxon>Gammaproteobacteria</taxon>
        <taxon>Pseudomonadales</taxon>
        <taxon>Pseudomonadaceae</taxon>
        <taxon>Halopseudomonas</taxon>
    </lineage>
</organism>